<keyword evidence="3" id="KW-1185">Reference proteome</keyword>
<dbReference type="Proteomes" id="UP001234178">
    <property type="component" value="Unassembled WGS sequence"/>
</dbReference>
<feature type="transmembrane region" description="Helical" evidence="1">
    <location>
        <begin position="180"/>
        <end position="198"/>
    </location>
</feature>
<keyword evidence="1" id="KW-1133">Transmembrane helix</keyword>
<name>A0ABR0AWH9_9CRUS</name>
<feature type="transmembrane region" description="Helical" evidence="1">
    <location>
        <begin position="219"/>
        <end position="236"/>
    </location>
</feature>
<accession>A0ABR0AWH9</accession>
<keyword evidence="1" id="KW-0812">Transmembrane</keyword>
<organism evidence="2 3">
    <name type="scientific">Daphnia magna</name>
    <dbReference type="NCBI Taxonomy" id="35525"/>
    <lineage>
        <taxon>Eukaryota</taxon>
        <taxon>Metazoa</taxon>
        <taxon>Ecdysozoa</taxon>
        <taxon>Arthropoda</taxon>
        <taxon>Crustacea</taxon>
        <taxon>Branchiopoda</taxon>
        <taxon>Diplostraca</taxon>
        <taxon>Cladocera</taxon>
        <taxon>Anomopoda</taxon>
        <taxon>Daphniidae</taxon>
        <taxon>Daphnia</taxon>
    </lineage>
</organism>
<dbReference type="EMBL" id="JAOYFB010000039">
    <property type="protein sequence ID" value="KAK4029487.1"/>
    <property type="molecule type" value="Genomic_DNA"/>
</dbReference>
<comment type="caution">
    <text evidence="2">The sequence shown here is derived from an EMBL/GenBank/DDBJ whole genome shotgun (WGS) entry which is preliminary data.</text>
</comment>
<gene>
    <name evidence="2" type="ORF">OUZ56_022472</name>
</gene>
<reference evidence="2 3" key="1">
    <citation type="journal article" date="2023" name="Nucleic Acids Res.">
        <title>The hologenome of Daphnia magna reveals possible DNA methylation and microbiome-mediated evolution of the host genome.</title>
        <authorList>
            <person name="Chaturvedi A."/>
            <person name="Li X."/>
            <person name="Dhandapani V."/>
            <person name="Marshall H."/>
            <person name="Kissane S."/>
            <person name="Cuenca-Cambronero M."/>
            <person name="Asole G."/>
            <person name="Calvet F."/>
            <person name="Ruiz-Romero M."/>
            <person name="Marangio P."/>
            <person name="Guigo R."/>
            <person name="Rago D."/>
            <person name="Mirbahai L."/>
            <person name="Eastwood N."/>
            <person name="Colbourne J.K."/>
            <person name="Zhou J."/>
            <person name="Mallon E."/>
            <person name="Orsini L."/>
        </authorList>
    </citation>
    <scope>NUCLEOTIDE SEQUENCE [LARGE SCALE GENOMIC DNA]</scope>
    <source>
        <strain evidence="2">LRV0_1</strain>
    </source>
</reference>
<evidence type="ECO:0000313" key="3">
    <source>
        <dbReference type="Proteomes" id="UP001234178"/>
    </source>
</evidence>
<evidence type="ECO:0000256" key="1">
    <source>
        <dbReference type="SAM" id="Phobius"/>
    </source>
</evidence>
<keyword evidence="1" id="KW-0472">Membrane</keyword>
<proteinExistence type="predicted"/>
<protein>
    <submittedName>
        <fullName evidence="2">Uncharacterized protein</fullName>
    </submittedName>
</protein>
<evidence type="ECO:0000313" key="2">
    <source>
        <dbReference type="EMBL" id="KAK4029487.1"/>
    </source>
</evidence>
<feature type="transmembrane region" description="Helical" evidence="1">
    <location>
        <begin position="136"/>
        <end position="156"/>
    </location>
</feature>
<sequence length="237" mass="26800">MRQTSVRGTQTKKENERAENQQCNVLHVNVVGIATGTSCTSEMLAIQSVSCVSVRPHEYSRSIIFVLNLFLTHFTRFSSPISTGILFFSNTPPTLRIHDCTTPHRFPRPSDSTSADIVQLTIPPPPIFLYKWKSTISLLSPFSLSLLVLVFCFPPPPHTRFNHIPSTLIFGRTKETCETSFNFGPFVSLFFFLFSNSVSKKKRRTSCESIKLDQMICTMCVYSVPILLHNVCIIIIF</sequence>